<dbReference type="PANTHER" id="PTHR14407:SF9">
    <property type="entry name" value="BLOC-3 COMPLEX MEMBER HPS4"/>
    <property type="match status" value="1"/>
</dbReference>
<dbReference type="InterPro" id="IPR026091">
    <property type="entry name" value="HPS4"/>
</dbReference>
<dbReference type="AlphaFoldDB" id="F4PR57"/>
<gene>
    <name evidence="3" type="ORF">DFA_00329</name>
</gene>
<dbReference type="OrthoDB" id="16754at2759"/>
<dbReference type="GO" id="GO:0016192">
    <property type="term" value="P:vesicle-mediated transport"/>
    <property type="evidence" value="ECO:0007669"/>
    <property type="project" value="InterPro"/>
</dbReference>
<dbReference type="GeneID" id="14873585"/>
<feature type="domain" description="CCZ1/INTU/HSP4 first Longin" evidence="2">
    <location>
        <begin position="31"/>
        <end position="134"/>
    </location>
</feature>
<evidence type="ECO:0000259" key="2">
    <source>
        <dbReference type="Pfam" id="PF19031"/>
    </source>
</evidence>
<feature type="region of interest" description="Disordered" evidence="1">
    <location>
        <begin position="271"/>
        <end position="313"/>
    </location>
</feature>
<reference evidence="4" key="1">
    <citation type="journal article" date="2011" name="Genome Res.">
        <title>Phylogeny-wide analysis of social amoeba genomes highlights ancient origins for complex intercellular communication.</title>
        <authorList>
            <person name="Heidel A.J."/>
            <person name="Lawal H.M."/>
            <person name="Felder M."/>
            <person name="Schilde C."/>
            <person name="Helps N.R."/>
            <person name="Tunggal B."/>
            <person name="Rivero F."/>
            <person name="John U."/>
            <person name="Schleicher M."/>
            <person name="Eichinger L."/>
            <person name="Platzer M."/>
            <person name="Noegel A.A."/>
            <person name="Schaap P."/>
            <person name="Gloeckner G."/>
        </authorList>
    </citation>
    <scope>NUCLEOTIDE SEQUENCE [LARGE SCALE GENOMIC DNA]</scope>
    <source>
        <strain evidence="4">SH3</strain>
    </source>
</reference>
<protein>
    <recommendedName>
        <fullName evidence="2">CCZ1/INTU/HSP4 first Longin domain-containing protein</fullName>
    </recommendedName>
</protein>
<dbReference type="OMA" id="TIHLEFN"/>
<dbReference type="InterPro" id="IPR043987">
    <property type="entry name" value="CCZ1/INTU/HSP4_longin_1"/>
</dbReference>
<accession>F4PR57</accession>
<name>F4PR57_CACFS</name>
<dbReference type="PANTHER" id="PTHR14407">
    <property type="entry name" value="HERMANSKY-PUDLAK SYNDROME 4 PROTEIN LIGHT-EAR PROTEIN-RELATED"/>
    <property type="match status" value="1"/>
</dbReference>
<dbReference type="Pfam" id="PF19031">
    <property type="entry name" value="Intu_longin_1"/>
    <property type="match status" value="1"/>
</dbReference>
<evidence type="ECO:0000313" key="3">
    <source>
        <dbReference type="EMBL" id="EGG20468.1"/>
    </source>
</evidence>
<proteinExistence type="predicted"/>
<feature type="compositionally biased region" description="Low complexity" evidence="1">
    <location>
        <begin position="272"/>
        <end position="306"/>
    </location>
</feature>
<dbReference type="EMBL" id="GL883010">
    <property type="protein sequence ID" value="EGG20468.1"/>
    <property type="molecule type" value="Genomic_DNA"/>
</dbReference>
<sequence length="450" mass="51542">MSSQTPIQNNNNNNKDDDEVMLQLPDNDICFCIFDRYINDEASEQSEAIIYFYPEVKSTPHKVLFGGMIQSLVGAIQDFFDAKSKIDYVRFDRHIMAYKFVGTYTLALCAHKSIPSSTIIHHLDYIYNSFTFYCKSFKDINSRETKLNMNRVLAETMEIVSDDLYKNRMRSFQPLPYTPLPPSSNRTFLRSSQMLHNIIFPDHLGGALFVKSNLLISTIDLDITKHIIDKIQHTRDKVNGSIPNDISISVYISPKDYDQLIQYKLEYTDTPSSNSNNFEQDSSNSQQQQQQESSTSTTNNASQQQNIRGKGENDEEPYVLVELLLLFWANVTVAVVTQPIQNTTRYINKIRNLLISSSEIDTLEKDPALQNQNTMCHTTISPCHTYGYHFLSYNSLTQSAVASGMSSESEEVFINTCSNIHDTFEENSSISQMFLRNQNGEIFCKKQFEL</sequence>
<evidence type="ECO:0000256" key="1">
    <source>
        <dbReference type="SAM" id="MobiDB-lite"/>
    </source>
</evidence>
<organism evidence="3 4">
    <name type="scientific">Cavenderia fasciculata</name>
    <name type="common">Slime mold</name>
    <name type="synonym">Dictyostelium fasciculatum</name>
    <dbReference type="NCBI Taxonomy" id="261658"/>
    <lineage>
        <taxon>Eukaryota</taxon>
        <taxon>Amoebozoa</taxon>
        <taxon>Evosea</taxon>
        <taxon>Eumycetozoa</taxon>
        <taxon>Dictyostelia</taxon>
        <taxon>Acytosteliales</taxon>
        <taxon>Cavenderiaceae</taxon>
        <taxon>Cavenderia</taxon>
    </lineage>
</organism>
<keyword evidence="4" id="KW-1185">Reference proteome</keyword>
<dbReference type="Proteomes" id="UP000007797">
    <property type="component" value="Unassembled WGS sequence"/>
</dbReference>
<evidence type="ECO:0000313" key="4">
    <source>
        <dbReference type="Proteomes" id="UP000007797"/>
    </source>
</evidence>
<dbReference type="KEGG" id="dfa:DFA_00329"/>
<dbReference type="RefSeq" id="XP_004358318.1">
    <property type="nucleotide sequence ID" value="XM_004358261.1"/>
</dbReference>